<keyword evidence="2" id="KW-0519">Myristate</keyword>
<keyword evidence="3 7" id="KW-0547">Nucleotide-binding</keyword>
<keyword evidence="10" id="KW-1185">Reference proteome</keyword>
<dbReference type="InterPro" id="IPR006689">
    <property type="entry name" value="Small_GTPase_ARF/SAR"/>
</dbReference>
<sequence length="77" mass="8999">MELAFTKLFSRLFAKKEMRIIIVGLDASGKTIILYKLKLRGIVTTIHTIDSFLELLLVALMWRLLSTRTWPRQGHFH</sequence>
<dbReference type="GO" id="GO:0016192">
    <property type="term" value="P:vesicle-mediated transport"/>
    <property type="evidence" value="ECO:0007669"/>
    <property type="project" value="UniProtKB-KW"/>
</dbReference>
<feature type="binding site" evidence="7">
    <location>
        <begin position="24"/>
        <end position="31"/>
    </location>
    <ligand>
        <name>GTP</name>
        <dbReference type="ChEBI" id="CHEBI:37565"/>
    </ligand>
</feature>
<dbReference type="SUPFAM" id="SSF52540">
    <property type="entry name" value="P-loop containing nucleoside triphosphate hydrolases"/>
    <property type="match status" value="1"/>
</dbReference>
<gene>
    <name evidence="9" type="primary">ARF1_4</name>
    <name evidence="9" type="ORF">CASFOL_017281</name>
</gene>
<comment type="similarity">
    <text evidence="1">Belongs to the small GTPase superfamily. Arf family.</text>
</comment>
<dbReference type="AlphaFoldDB" id="A0ABD3DC15"/>
<protein>
    <submittedName>
        <fullName evidence="9">Arf GTPase arf1</fullName>
    </submittedName>
</protein>
<feature type="binding site" evidence="8">
    <location>
        <position position="31"/>
    </location>
    <ligand>
        <name>Mg(2+)</name>
        <dbReference type="ChEBI" id="CHEBI:18420"/>
    </ligand>
</feature>
<dbReference type="InterPro" id="IPR024156">
    <property type="entry name" value="Small_GTPase_ARF"/>
</dbReference>
<keyword evidence="2" id="KW-0449">Lipoprotein</keyword>
<evidence type="ECO:0000256" key="6">
    <source>
        <dbReference type="ARBA" id="ARBA00023134"/>
    </source>
</evidence>
<evidence type="ECO:0000256" key="5">
    <source>
        <dbReference type="ARBA" id="ARBA00022927"/>
    </source>
</evidence>
<dbReference type="Gene3D" id="3.40.50.300">
    <property type="entry name" value="P-loop containing nucleotide triphosphate hydrolases"/>
    <property type="match status" value="1"/>
</dbReference>
<evidence type="ECO:0000256" key="2">
    <source>
        <dbReference type="ARBA" id="ARBA00022707"/>
    </source>
</evidence>
<evidence type="ECO:0000256" key="4">
    <source>
        <dbReference type="ARBA" id="ARBA00022892"/>
    </source>
</evidence>
<accession>A0ABD3DC15</accession>
<organism evidence="9 10">
    <name type="scientific">Castilleja foliolosa</name>
    <dbReference type="NCBI Taxonomy" id="1961234"/>
    <lineage>
        <taxon>Eukaryota</taxon>
        <taxon>Viridiplantae</taxon>
        <taxon>Streptophyta</taxon>
        <taxon>Embryophyta</taxon>
        <taxon>Tracheophyta</taxon>
        <taxon>Spermatophyta</taxon>
        <taxon>Magnoliopsida</taxon>
        <taxon>eudicotyledons</taxon>
        <taxon>Gunneridae</taxon>
        <taxon>Pentapetalae</taxon>
        <taxon>asterids</taxon>
        <taxon>lamiids</taxon>
        <taxon>Lamiales</taxon>
        <taxon>Orobanchaceae</taxon>
        <taxon>Pedicularideae</taxon>
        <taxon>Castillejinae</taxon>
        <taxon>Castilleja</taxon>
    </lineage>
</organism>
<reference evidence="10" key="1">
    <citation type="journal article" date="2024" name="IScience">
        <title>Strigolactones Initiate the Formation of Haustorium-like Structures in Castilleja.</title>
        <authorList>
            <person name="Buerger M."/>
            <person name="Peterson D."/>
            <person name="Chory J."/>
        </authorList>
    </citation>
    <scope>NUCLEOTIDE SEQUENCE [LARGE SCALE GENOMIC DNA]</scope>
</reference>
<keyword evidence="8" id="KW-0479">Metal-binding</keyword>
<dbReference type="EMBL" id="JAVIJP010000018">
    <property type="protein sequence ID" value="KAL3639374.1"/>
    <property type="molecule type" value="Genomic_DNA"/>
</dbReference>
<evidence type="ECO:0000256" key="3">
    <source>
        <dbReference type="ARBA" id="ARBA00022741"/>
    </source>
</evidence>
<dbReference type="GO" id="GO:0015031">
    <property type="term" value="P:protein transport"/>
    <property type="evidence" value="ECO:0007669"/>
    <property type="project" value="UniProtKB-KW"/>
</dbReference>
<keyword evidence="6 7" id="KW-0342">GTP-binding</keyword>
<proteinExistence type="inferred from homology"/>
<evidence type="ECO:0000256" key="8">
    <source>
        <dbReference type="PIRSR" id="PIRSR606689-2"/>
    </source>
</evidence>
<keyword evidence="5" id="KW-0653">Protein transport</keyword>
<dbReference type="Pfam" id="PF00025">
    <property type="entry name" value="Arf"/>
    <property type="match status" value="1"/>
</dbReference>
<keyword evidence="4" id="KW-0931">ER-Golgi transport</keyword>
<feature type="binding site" evidence="8">
    <location>
        <position position="48"/>
    </location>
    <ligand>
        <name>Mg(2+)</name>
        <dbReference type="ChEBI" id="CHEBI:18420"/>
    </ligand>
</feature>
<evidence type="ECO:0000256" key="1">
    <source>
        <dbReference type="ARBA" id="ARBA00010290"/>
    </source>
</evidence>
<evidence type="ECO:0000256" key="7">
    <source>
        <dbReference type="PIRSR" id="PIRSR606689-1"/>
    </source>
</evidence>
<evidence type="ECO:0000313" key="10">
    <source>
        <dbReference type="Proteomes" id="UP001632038"/>
    </source>
</evidence>
<comment type="caution">
    <text evidence="9">The sequence shown here is derived from an EMBL/GenBank/DDBJ whole genome shotgun (WGS) entry which is preliminary data.</text>
</comment>
<keyword evidence="8" id="KW-0460">Magnesium</keyword>
<dbReference type="GO" id="GO:0005525">
    <property type="term" value="F:GTP binding"/>
    <property type="evidence" value="ECO:0007669"/>
    <property type="project" value="UniProtKB-KW"/>
</dbReference>
<keyword evidence="5" id="KW-0813">Transport</keyword>
<name>A0ABD3DC15_9LAMI</name>
<dbReference type="InterPro" id="IPR027417">
    <property type="entry name" value="P-loop_NTPase"/>
</dbReference>
<evidence type="ECO:0000313" key="9">
    <source>
        <dbReference type="EMBL" id="KAL3639374.1"/>
    </source>
</evidence>
<dbReference type="Proteomes" id="UP001632038">
    <property type="component" value="Unassembled WGS sequence"/>
</dbReference>
<dbReference type="PANTHER" id="PTHR11711">
    <property type="entry name" value="ADP RIBOSYLATION FACTOR-RELATED"/>
    <property type="match status" value="1"/>
</dbReference>